<dbReference type="GO" id="GO:0016020">
    <property type="term" value="C:membrane"/>
    <property type="evidence" value="ECO:0007669"/>
    <property type="project" value="GOC"/>
</dbReference>
<dbReference type="HOGENOM" id="CLU_073547_2_0_10"/>
<dbReference type="SUPFAM" id="SSF53448">
    <property type="entry name" value="Nucleotide-diphospho-sugar transferases"/>
    <property type="match status" value="1"/>
</dbReference>
<keyword evidence="3" id="KW-1185">Reference proteome</keyword>
<dbReference type="KEGG" id="rag:B739_0433"/>
<dbReference type="GO" id="GO:0051999">
    <property type="term" value="P:mannosyl-inositol phosphorylceramide biosynthetic process"/>
    <property type="evidence" value="ECO:0007669"/>
    <property type="project" value="TreeGrafter"/>
</dbReference>
<dbReference type="RefSeq" id="WP_014937486.1">
    <property type="nucleotide sequence ID" value="NC_018609.1"/>
</dbReference>
<evidence type="ECO:0000256" key="1">
    <source>
        <dbReference type="ARBA" id="ARBA00022679"/>
    </source>
</evidence>
<evidence type="ECO:0000313" key="3">
    <source>
        <dbReference type="Proteomes" id="UP000006276"/>
    </source>
</evidence>
<protein>
    <recommendedName>
        <fullName evidence="4">Mannosyltransferase OCH1-related enzyme</fullName>
    </recommendedName>
</protein>
<reference evidence="2 3" key="1">
    <citation type="submission" date="2012-09" db="EMBL/GenBank/DDBJ databases">
        <title>Riemerella anatipestifer vaccine strains.</title>
        <authorList>
            <person name="Chun C.A."/>
            <person name="Shu W.M."/>
            <person name="Kang Z.D."/>
            <person name="Jia W.X."/>
        </authorList>
    </citation>
    <scope>NUCLEOTIDE SEQUENCE [LARGE SCALE GENOMIC DNA]</scope>
    <source>
        <strain evidence="2 3">RA-CH-1</strain>
    </source>
</reference>
<proteinExistence type="predicted"/>
<dbReference type="Pfam" id="PF04488">
    <property type="entry name" value="Gly_transf_sug"/>
    <property type="match status" value="1"/>
</dbReference>
<dbReference type="InterPro" id="IPR029044">
    <property type="entry name" value="Nucleotide-diphossugar_trans"/>
</dbReference>
<dbReference type="PANTHER" id="PTHR32385:SF15">
    <property type="entry name" value="INOSITOL PHOSPHOCERAMIDE MANNOSYLTRANSFERASE 1"/>
    <property type="match status" value="1"/>
</dbReference>
<evidence type="ECO:0008006" key="4">
    <source>
        <dbReference type="Google" id="ProtNLM"/>
    </source>
</evidence>
<sequence>MIPKKIHYFWFGKNPKPSITEYCIQSWRKYLPDYEIIEWNEDNFDITQNNFVKTAYENRKWAFVSDFARAQILYEHGGFYLDTDMEVKNSFNDFLEHSAICGFEVEGIPYSAFWGVEKGHILAKKILDYYLINPYSEIPNTKIFSKLLVEEFGANPMKDEYQELKHGVKLFPSTYFSLDLPINYVTHHFSGSWHDSWTEEENTYKNMVNTYGILHMLQNIPNGKGRIKDVIYNHSRLDIERILRQFPLKFLIKFVLKEMKNKIFNK</sequence>
<accession>J9R5K3</accession>
<dbReference type="Proteomes" id="UP000006276">
    <property type="component" value="Chromosome"/>
</dbReference>
<dbReference type="EMBL" id="CP003787">
    <property type="protein sequence ID" value="AFR35037.1"/>
    <property type="molecule type" value="Genomic_DNA"/>
</dbReference>
<gene>
    <name evidence="2" type="ORF">B739_0433</name>
</gene>
<name>J9R5K3_RIEAN</name>
<dbReference type="GO" id="GO:0000030">
    <property type="term" value="F:mannosyltransferase activity"/>
    <property type="evidence" value="ECO:0007669"/>
    <property type="project" value="TreeGrafter"/>
</dbReference>
<dbReference type="InterPro" id="IPR007577">
    <property type="entry name" value="GlycoTrfase_DXD_sugar-bd_CS"/>
</dbReference>
<organism evidence="2 3">
    <name type="scientific">Riemerella anatipestifer RA-CH-1</name>
    <dbReference type="NCBI Taxonomy" id="1228997"/>
    <lineage>
        <taxon>Bacteria</taxon>
        <taxon>Pseudomonadati</taxon>
        <taxon>Bacteroidota</taxon>
        <taxon>Flavobacteriia</taxon>
        <taxon>Flavobacteriales</taxon>
        <taxon>Weeksellaceae</taxon>
        <taxon>Riemerella</taxon>
    </lineage>
</organism>
<dbReference type="Gene3D" id="3.90.550.20">
    <property type="match status" value="1"/>
</dbReference>
<dbReference type="InterPro" id="IPR051706">
    <property type="entry name" value="Glycosyltransferase_domain"/>
</dbReference>
<dbReference type="PATRIC" id="fig|1228997.3.peg.429"/>
<dbReference type="PANTHER" id="PTHR32385">
    <property type="entry name" value="MANNOSYL PHOSPHORYLINOSITOL CERAMIDE SYNTHASE"/>
    <property type="match status" value="1"/>
</dbReference>
<evidence type="ECO:0000313" key="2">
    <source>
        <dbReference type="EMBL" id="AFR35037.1"/>
    </source>
</evidence>
<dbReference type="AlphaFoldDB" id="J9R5K3"/>
<keyword evidence="1" id="KW-0808">Transferase</keyword>